<dbReference type="GO" id="GO:0045892">
    <property type="term" value="P:negative regulation of DNA-templated transcription"/>
    <property type="evidence" value="ECO:0007669"/>
    <property type="project" value="TreeGrafter"/>
</dbReference>
<dbReference type="GO" id="GO:0003677">
    <property type="term" value="F:DNA binding"/>
    <property type="evidence" value="ECO:0007669"/>
    <property type="project" value="UniProtKB-KW"/>
</dbReference>
<dbReference type="InterPro" id="IPR003482">
    <property type="entry name" value="Whib"/>
</dbReference>
<protein>
    <submittedName>
        <fullName evidence="12">Transcription factor WhiB</fullName>
    </submittedName>
</protein>
<evidence type="ECO:0000256" key="1">
    <source>
        <dbReference type="ARBA" id="ARBA00001966"/>
    </source>
</evidence>
<comment type="cofactor">
    <cofactor evidence="1">
        <name>[4Fe-4S] cluster</name>
        <dbReference type="ChEBI" id="CHEBI:49883"/>
    </cofactor>
</comment>
<evidence type="ECO:0000259" key="11">
    <source>
        <dbReference type="PROSITE" id="PS51674"/>
    </source>
</evidence>
<keyword evidence="3" id="KW-0004">4Fe-4S</keyword>
<evidence type="ECO:0000256" key="8">
    <source>
        <dbReference type="ARBA" id="ARBA00023125"/>
    </source>
</evidence>
<sequence>MEYPDWQGTPNCRSVDSEEFFVPDGSSTYREVKMLKRICSNCEVKKQCLDYSLKNAVFGFWGGTTEYERKLMRRKLNIIPKPLYLGYP</sequence>
<evidence type="ECO:0000256" key="2">
    <source>
        <dbReference type="ARBA" id="ARBA00006597"/>
    </source>
</evidence>
<keyword evidence="6" id="KW-0411">Iron-sulfur</keyword>
<dbReference type="HAMAP" id="MF_01479">
    <property type="entry name" value="WhiB"/>
    <property type="match status" value="1"/>
</dbReference>
<evidence type="ECO:0000256" key="7">
    <source>
        <dbReference type="ARBA" id="ARBA00023015"/>
    </source>
</evidence>
<keyword evidence="10" id="KW-0804">Transcription</keyword>
<keyword evidence="5" id="KW-0408">Iron</keyword>
<dbReference type="Pfam" id="PF02467">
    <property type="entry name" value="Whib"/>
    <property type="match status" value="1"/>
</dbReference>
<evidence type="ECO:0000256" key="10">
    <source>
        <dbReference type="ARBA" id="ARBA00023163"/>
    </source>
</evidence>
<dbReference type="PROSITE" id="PS51674">
    <property type="entry name" value="4FE4S_WBL"/>
    <property type="match status" value="1"/>
</dbReference>
<evidence type="ECO:0000256" key="5">
    <source>
        <dbReference type="ARBA" id="ARBA00023004"/>
    </source>
</evidence>
<evidence type="ECO:0000313" key="12">
    <source>
        <dbReference type="EMBL" id="CAB4140046.1"/>
    </source>
</evidence>
<evidence type="ECO:0000256" key="6">
    <source>
        <dbReference type="ARBA" id="ARBA00023014"/>
    </source>
</evidence>
<feature type="domain" description="4Fe-4S Wbl-type" evidence="11">
    <location>
        <begin position="11"/>
        <end position="71"/>
    </location>
</feature>
<dbReference type="GO" id="GO:0047134">
    <property type="term" value="F:protein-disulfide reductase [NAD(P)H] activity"/>
    <property type="evidence" value="ECO:0007669"/>
    <property type="project" value="TreeGrafter"/>
</dbReference>
<organism evidence="12">
    <name type="scientific">uncultured Caudovirales phage</name>
    <dbReference type="NCBI Taxonomy" id="2100421"/>
    <lineage>
        <taxon>Viruses</taxon>
        <taxon>Duplodnaviria</taxon>
        <taxon>Heunggongvirae</taxon>
        <taxon>Uroviricota</taxon>
        <taxon>Caudoviricetes</taxon>
        <taxon>Peduoviridae</taxon>
        <taxon>Maltschvirus</taxon>
        <taxon>Maltschvirus maltsch</taxon>
    </lineage>
</organism>
<evidence type="ECO:0000256" key="4">
    <source>
        <dbReference type="ARBA" id="ARBA00022723"/>
    </source>
</evidence>
<name>A0A6J5M4L6_9CAUD</name>
<evidence type="ECO:0000256" key="9">
    <source>
        <dbReference type="ARBA" id="ARBA00023157"/>
    </source>
</evidence>
<evidence type="ECO:0000256" key="3">
    <source>
        <dbReference type="ARBA" id="ARBA00022485"/>
    </source>
</evidence>
<dbReference type="GO" id="GO:0046872">
    <property type="term" value="F:metal ion binding"/>
    <property type="evidence" value="ECO:0007669"/>
    <property type="project" value="UniProtKB-KW"/>
</dbReference>
<dbReference type="EMBL" id="LR796377">
    <property type="protein sequence ID" value="CAB4140046.1"/>
    <property type="molecule type" value="Genomic_DNA"/>
</dbReference>
<comment type="similarity">
    <text evidence="2">Belongs to the WhiB family.</text>
</comment>
<proteinExistence type="inferred from homology"/>
<accession>A0A6J5M4L6</accession>
<keyword evidence="8" id="KW-0238">DNA-binding</keyword>
<keyword evidence="7" id="KW-0805">Transcription regulation</keyword>
<keyword evidence="9" id="KW-1015">Disulfide bond</keyword>
<reference evidence="12" key="1">
    <citation type="submission" date="2020-04" db="EMBL/GenBank/DDBJ databases">
        <authorList>
            <person name="Chiriac C."/>
            <person name="Salcher M."/>
            <person name="Ghai R."/>
            <person name="Kavagutti S V."/>
        </authorList>
    </citation>
    <scope>NUCLEOTIDE SEQUENCE</scope>
</reference>
<gene>
    <name evidence="12" type="ORF">UFOVP404_14</name>
</gene>
<dbReference type="PANTHER" id="PTHR38839">
    <property type="entry name" value="TRANSCRIPTIONAL REGULATOR WHID-RELATED"/>
    <property type="match status" value="1"/>
</dbReference>
<dbReference type="GO" id="GO:0051539">
    <property type="term" value="F:4 iron, 4 sulfur cluster binding"/>
    <property type="evidence" value="ECO:0007669"/>
    <property type="project" value="UniProtKB-KW"/>
</dbReference>
<dbReference type="InterPro" id="IPR034768">
    <property type="entry name" value="4FE4S_WBL"/>
</dbReference>
<keyword evidence="4" id="KW-0479">Metal-binding</keyword>